<comment type="caution">
    <text evidence="2">The sequence shown here is derived from an EMBL/GenBank/DDBJ whole genome shotgun (WGS) entry which is preliminary data.</text>
</comment>
<dbReference type="SUPFAM" id="SSF51658">
    <property type="entry name" value="Xylose isomerase-like"/>
    <property type="match status" value="1"/>
</dbReference>
<proteinExistence type="predicted"/>
<dbReference type="InterPro" id="IPR036237">
    <property type="entry name" value="Xyl_isomerase-like_sf"/>
</dbReference>
<feature type="domain" description="Xylose isomerase-like TIM barrel" evidence="1">
    <location>
        <begin position="80"/>
        <end position="249"/>
    </location>
</feature>
<organism evidence="2 3">
    <name type="scientific">Pseudonocardia kunmingensis</name>
    <dbReference type="NCBI Taxonomy" id="630975"/>
    <lineage>
        <taxon>Bacteria</taxon>
        <taxon>Bacillati</taxon>
        <taxon>Actinomycetota</taxon>
        <taxon>Actinomycetes</taxon>
        <taxon>Pseudonocardiales</taxon>
        <taxon>Pseudonocardiaceae</taxon>
        <taxon>Pseudonocardia</taxon>
    </lineage>
</organism>
<accession>A0A543D4H2</accession>
<dbReference type="PANTHER" id="PTHR12110:SF41">
    <property type="entry name" value="INOSOSE DEHYDRATASE"/>
    <property type="match status" value="1"/>
</dbReference>
<sequence length="254" mass="26534">MTASGSDDAPELSVQLYTLREQLDEDLPGTLDRLATLGLTHVEPFRLTDYAPALGPALAASGLTAPTAHQHVVGTGAEEQVFAAAAALGVGTVFDPRVDRERFTSADAVKSVAEDLNAAAAVAARHGVRVGYHNHAQELEIVLDGTTALELLATHLDDAVVLEVDTYWAAVGGQDPVALLQRLGERVTAVHVKDGPATPDPADQVAVGSGDLPIRAILDAAPQALRVVELDDTRGDRFTAVADSCAWLRAEGLA</sequence>
<name>A0A543D4H2_9PSEU</name>
<evidence type="ECO:0000259" key="1">
    <source>
        <dbReference type="Pfam" id="PF01261"/>
    </source>
</evidence>
<dbReference type="InterPro" id="IPR013022">
    <property type="entry name" value="Xyl_isomerase-like_TIM-brl"/>
</dbReference>
<reference evidence="2 3" key="1">
    <citation type="submission" date="2019-06" db="EMBL/GenBank/DDBJ databases">
        <title>Sequencing the genomes of 1000 actinobacteria strains.</title>
        <authorList>
            <person name="Klenk H.-P."/>
        </authorList>
    </citation>
    <scope>NUCLEOTIDE SEQUENCE [LARGE SCALE GENOMIC DNA]</scope>
    <source>
        <strain evidence="2 3">DSM 45301</strain>
    </source>
</reference>
<dbReference type="InterPro" id="IPR050312">
    <property type="entry name" value="IolE/XylAMocC-like"/>
</dbReference>
<dbReference type="RefSeq" id="WP_142061232.1">
    <property type="nucleotide sequence ID" value="NZ_VFPA01000005.1"/>
</dbReference>
<dbReference type="Proteomes" id="UP000315677">
    <property type="component" value="Unassembled WGS sequence"/>
</dbReference>
<dbReference type="OrthoDB" id="9798407at2"/>
<dbReference type="GO" id="GO:0016853">
    <property type="term" value="F:isomerase activity"/>
    <property type="evidence" value="ECO:0007669"/>
    <property type="project" value="UniProtKB-KW"/>
</dbReference>
<dbReference type="Pfam" id="PF01261">
    <property type="entry name" value="AP_endonuc_2"/>
    <property type="match status" value="1"/>
</dbReference>
<dbReference type="EMBL" id="VFPA01000005">
    <property type="protein sequence ID" value="TQM04118.1"/>
    <property type="molecule type" value="Genomic_DNA"/>
</dbReference>
<keyword evidence="3" id="KW-1185">Reference proteome</keyword>
<dbReference type="PANTHER" id="PTHR12110">
    <property type="entry name" value="HYDROXYPYRUVATE ISOMERASE"/>
    <property type="match status" value="1"/>
</dbReference>
<dbReference type="AlphaFoldDB" id="A0A543D4H2"/>
<protein>
    <submittedName>
        <fullName evidence="2">Sugar phosphate isomerase/epimerase</fullName>
    </submittedName>
</protein>
<dbReference type="Gene3D" id="3.20.20.150">
    <property type="entry name" value="Divalent-metal-dependent TIM barrel enzymes"/>
    <property type="match status" value="1"/>
</dbReference>
<evidence type="ECO:0000313" key="2">
    <source>
        <dbReference type="EMBL" id="TQM04118.1"/>
    </source>
</evidence>
<gene>
    <name evidence="2" type="ORF">FB558_7147</name>
</gene>
<keyword evidence="2" id="KW-0413">Isomerase</keyword>
<evidence type="ECO:0000313" key="3">
    <source>
        <dbReference type="Proteomes" id="UP000315677"/>
    </source>
</evidence>